<feature type="region of interest" description="Disordered" evidence="2">
    <location>
        <begin position="1755"/>
        <end position="1821"/>
    </location>
</feature>
<evidence type="ECO:0000313" key="3">
    <source>
        <dbReference type="Ensembl" id="ENSSDAP00000012425.1"/>
    </source>
</evidence>
<feature type="compositionally biased region" description="Polar residues" evidence="2">
    <location>
        <begin position="1007"/>
        <end position="1020"/>
    </location>
</feature>
<feature type="compositionally biased region" description="Polar residues" evidence="2">
    <location>
        <begin position="1808"/>
        <end position="1820"/>
    </location>
</feature>
<dbReference type="GO" id="GO:0005814">
    <property type="term" value="C:centriole"/>
    <property type="evidence" value="ECO:0007669"/>
    <property type="project" value="TreeGrafter"/>
</dbReference>
<dbReference type="PANTHER" id="PTHR21553">
    <property type="entry name" value="ALMS1-RELATED"/>
    <property type="match status" value="1"/>
</dbReference>
<feature type="coiled-coil region" evidence="1">
    <location>
        <begin position="218"/>
        <end position="276"/>
    </location>
</feature>
<feature type="coiled-coil region" evidence="1">
    <location>
        <begin position="816"/>
        <end position="847"/>
    </location>
</feature>
<feature type="compositionally biased region" description="Polar residues" evidence="2">
    <location>
        <begin position="889"/>
        <end position="902"/>
    </location>
</feature>
<dbReference type="GO" id="GO:0046599">
    <property type="term" value="P:regulation of centriole replication"/>
    <property type="evidence" value="ECO:0007669"/>
    <property type="project" value="TreeGrafter"/>
</dbReference>
<feature type="compositionally biased region" description="Basic and acidic residues" evidence="2">
    <location>
        <begin position="1755"/>
        <end position="1776"/>
    </location>
</feature>
<keyword evidence="4" id="KW-1185">Reference proteome</keyword>
<accession>A0A8C9PS53</accession>
<dbReference type="GO" id="GO:0005813">
    <property type="term" value="C:centrosome"/>
    <property type="evidence" value="ECO:0007669"/>
    <property type="project" value="TreeGrafter"/>
</dbReference>
<evidence type="ECO:0000313" key="4">
    <source>
        <dbReference type="Proteomes" id="UP000694422"/>
    </source>
</evidence>
<organism evidence="3 4">
    <name type="scientific">Spermophilus dauricus</name>
    <name type="common">Daurian ground squirrel</name>
    <dbReference type="NCBI Taxonomy" id="99837"/>
    <lineage>
        <taxon>Eukaryota</taxon>
        <taxon>Metazoa</taxon>
        <taxon>Chordata</taxon>
        <taxon>Craniata</taxon>
        <taxon>Vertebrata</taxon>
        <taxon>Euteleostomi</taxon>
        <taxon>Mammalia</taxon>
        <taxon>Eutheria</taxon>
        <taxon>Euarchontoglires</taxon>
        <taxon>Glires</taxon>
        <taxon>Rodentia</taxon>
        <taxon>Sciuromorpha</taxon>
        <taxon>Sciuridae</taxon>
        <taxon>Xerinae</taxon>
        <taxon>Marmotini</taxon>
        <taxon>Spermophilus</taxon>
    </lineage>
</organism>
<name>A0A8C9PS53_SPEDA</name>
<reference evidence="3" key="2">
    <citation type="submission" date="2025-09" db="UniProtKB">
        <authorList>
            <consortium name="Ensembl"/>
        </authorList>
    </citation>
    <scope>IDENTIFICATION</scope>
</reference>
<dbReference type="PANTHER" id="PTHR21553:SF25">
    <property type="entry name" value="CENTROSOMAL PROTEIN OF 295 KDA"/>
    <property type="match status" value="1"/>
</dbReference>
<evidence type="ECO:0000256" key="1">
    <source>
        <dbReference type="SAM" id="Coils"/>
    </source>
</evidence>
<keyword evidence="1" id="KW-0175">Coiled coil</keyword>
<feature type="coiled-coil region" evidence="1">
    <location>
        <begin position="498"/>
        <end position="532"/>
    </location>
</feature>
<feature type="region of interest" description="Disordered" evidence="2">
    <location>
        <begin position="1913"/>
        <end position="1934"/>
    </location>
</feature>
<dbReference type="Proteomes" id="UP000694422">
    <property type="component" value="Unplaced"/>
</dbReference>
<feature type="compositionally biased region" description="Basic and acidic residues" evidence="2">
    <location>
        <begin position="447"/>
        <end position="463"/>
    </location>
</feature>
<reference evidence="3" key="1">
    <citation type="submission" date="2025-08" db="UniProtKB">
        <authorList>
            <consortium name="Ensembl"/>
        </authorList>
    </citation>
    <scope>IDENTIFICATION</scope>
</reference>
<feature type="region of interest" description="Disordered" evidence="2">
    <location>
        <begin position="968"/>
        <end position="1020"/>
    </location>
</feature>
<feature type="region of interest" description="Disordered" evidence="2">
    <location>
        <begin position="879"/>
        <end position="902"/>
    </location>
</feature>
<evidence type="ECO:0000256" key="2">
    <source>
        <dbReference type="SAM" id="MobiDB-lite"/>
    </source>
</evidence>
<dbReference type="GO" id="GO:0005829">
    <property type="term" value="C:cytosol"/>
    <property type="evidence" value="ECO:0007669"/>
    <property type="project" value="TreeGrafter"/>
</dbReference>
<feature type="region of interest" description="Disordered" evidence="2">
    <location>
        <begin position="1526"/>
        <end position="1549"/>
    </location>
</feature>
<sequence>LEEVYTEMKRKVNAGKLRLSPNEEALILKEDYERRRKLRLLQVREQEKDIALQIREDVKQRRNQHFARLAEELRTEWKVSQTQKIRNLEKLYLASLRNMGEGHRQAKENEPDLDALARRAAERKRKADIRHQEALKVQKNQKEILTKQKTWHIKARKEALLVEKKRSAKITSRPPPPPTLFENIEVKRISSMKTSSSTYHHISTLVNREMVTKQPDAHLAAEEEAKRLEELQKQAAQERMEQFEKAHVRGFQAMKKIHLAQNQEKLMKELKQLQQEDLARRRQTVAQMPPQLVELPYKRNEMKEDWQRELEFAFEDMYNADRKVKGNLILHLEPEPLPAVTDQIQDEELDLSMEQDNAVTLAMKTQQVPSRILFKKLLNRIRSQKSLWTIKSMSEDESEMITTVSEIESRAPTIESGTVASEERKSSEQEQVVGSDILTIESGPLSSEDKSFSCQTDARKEEETSAVPSVTTLAQSSVLLHPQEEAVRVRMSARQKQIMEIEEQKQKQLELLEQIEQQKLRLETDCFRAQLEEEKRKKAQHSGVGTASAPCTVVADDNSHRQMIHNYQQQLLQQNRLHRQSVETARKQLLEYQTILKRRYPSTSASSLISDPIISVPPWKSEKPTAVSEHWDQSQSHNKYQPMKSIQFSKLEQDHIQVLKQNHFPQGQVKTTEILSTSDVLAKQSLESQKYLRQSSQSETQQSDYELIPKVSHILSRALSHDRPVELQDTRKISKTSMATTSQTLDSQQILSENSKNLSSRLTETSLFLPEGSFSIPPVKVESGKVQETVNRSSVSVSHSVISQMHDRPLSSPETITAQQDNLKSLQKQLELQKEVLQARQEAQEQLLLSKQKELEEQIGRPVFLPMVTPDVFTSLPSAKAESGKIQEASPTKNTTTLSSSDPVISGLQDRLLSFSQPILPQQNNSKLLQEQLNVQRDNLQARREAQEVLFIPKQSELDGKISYAQAEPSSLPHQVTEHTRSSLPFADRKSGKIQEQQFSKSEKGLLSNQSEIPESQDGVSSFLQQFRPLHDSLKLLQEQLTTQRDTLQARHDAQMDLLFHRQRDLGDDKSGQVSSSYSTVVAQHSDDLQVSAKAEPRRVQKLYLSEEENITPPSDLMIPALQDKSLSFPYHILPRQENLTTLQEQSHIQRVVLDAGQVVQTQEFVPEQNELKRKISSEQTGISLPVSQVAESERSQEFMSIKSDSTVPLSHSKIPRFQEGFLRISKHILPLQDNLEEHQDWLDTERKDFHFSQKTQENTSSDQTGLSSFIPQLRQLSFTSFASADSVTMPEPLSTDSDSKVPSRHLQIPELQDRLLKISQRIQPQQDNLKAIQEQLATQREAFIQSRQEAQKEMLLDKQSRWKGRMSPEQAGTSSSLLLSLSPTESERTQELCPTISDSIISSSHSEMQKLPDRLWGLSPPVLTQQDNSIVLQEQLNAQTISFPSIEKTQKEFVLPQQCKFEEKVSLKDFIQPHHGDMKVLQQQLDTQRKVIRSGQEVQEELLLQRLSKLEKRVSSEQISSSSFLSQETLPAANSERMQKSSATKIGDTETVRSQDRLLSFSQPILLQQNNLTAQFYLERSMVNSNEKPREELLLNKQSQLNKSEYAEHDLSSLFQSKELEHSFIPLPFAEAKSESICELYSPKNGHAAPSSDSTIPRFQSRLSQPVLAQQDKMDLQKQMDLQKEVLQYRQKAQEELLLQRQTALQQQIQKHQETLKDFFKGRQASKLSVENVLKTQEMEQLREWLPHIQDLTRNDQQSIRDADKSEHLDKEPGRRTSKPPVARVKSGLDLNQHELSAIQEVESPPSGRTSIPGNQNFYQDRDPMRVSISREQIFFGSPVARVPVGCLQPAVQESVCSSDGDETVKVKESDVENHAILSYTDKRIFHEPLSSVTLSTGSFISYENTDLSLTDPESFSEHMDYREQKSTSSKEEEMDILSSIIPSTQVIYHQQNSSDVHKSLLPAVEEFTSGHTHFQQTTDKYINEADLRPEKTDLQVDLDFPELEHIFPNLHHQLFKPLEPHPDFDLSSLSSGISQDDRNFYQTSDLSSERHSATAPKSTVSFTALRKASLHPFFNTSLNQPPDLNLAQAAAQRSEESFQQLLPEFSSQEGSQHADLPTIFSIEARDTSQGMENQNYPSKEQTEILQNKKKSVHFQVSRGNLNSTYSSSDEANVFHQLQVQHSTPCSSSSSECLIKHEQESRRERWDFEELSKKDVLTVLPSQGLTEDENETCGVLATDPHVEIDSQLCVRTAEMGTSVQTPHSLSIQNEKHFENSTKTETPQVINLSQIAQSVSLKSSGSFSLQSSIPIWETESGHGIMEEPDLTLVSISDISIIEAEFANLSLEEKNEGKGLNFLHVLCSTTSRPSDPHTLGSVNPNWTLLSLLQEAFVKRKKSFLERSYQRQKEIRNKSKLTENSQIRTVKEKQLTCTDSWQNNGVLILVF</sequence>
<dbReference type="Ensembl" id="ENSSDAT00000014057.1">
    <property type="protein sequence ID" value="ENSSDAP00000012425.1"/>
    <property type="gene ID" value="ENSSDAG00000011022.1"/>
</dbReference>
<proteinExistence type="predicted"/>
<feature type="region of interest" description="Disordered" evidence="2">
    <location>
        <begin position="409"/>
        <end position="467"/>
    </location>
</feature>
<feature type="compositionally biased region" description="Basic and acidic residues" evidence="2">
    <location>
        <begin position="1917"/>
        <end position="1933"/>
    </location>
</feature>
<protein>
    <submittedName>
        <fullName evidence="3">Centrosomal protein 295</fullName>
    </submittedName>
</protein>
<feature type="compositionally biased region" description="Basic and acidic residues" evidence="2">
    <location>
        <begin position="976"/>
        <end position="993"/>
    </location>
</feature>